<accession>A0A174HZ46</accession>
<proteinExistence type="predicted"/>
<dbReference type="AlphaFoldDB" id="A0A174HZ46"/>
<protein>
    <submittedName>
        <fullName evidence="1">Uncharacterized protein</fullName>
    </submittedName>
</protein>
<sequence length="57" mass="6308">MVLLTSMMSVSTLGPSRQLSGRIRRRVDGAEPTSSSTSCQYSGWEVYWSQATTDHLV</sequence>
<evidence type="ECO:0000313" key="2">
    <source>
        <dbReference type="Proteomes" id="UP000095746"/>
    </source>
</evidence>
<dbReference type="Proteomes" id="UP000095746">
    <property type="component" value="Unassembled WGS sequence"/>
</dbReference>
<name>A0A174HZ46_FLAPL</name>
<organism evidence="1 2">
    <name type="scientific">Flavonifractor plautii</name>
    <name type="common">Fusobacterium plautii</name>
    <dbReference type="NCBI Taxonomy" id="292800"/>
    <lineage>
        <taxon>Bacteria</taxon>
        <taxon>Bacillati</taxon>
        <taxon>Bacillota</taxon>
        <taxon>Clostridia</taxon>
        <taxon>Eubacteriales</taxon>
        <taxon>Oscillospiraceae</taxon>
        <taxon>Flavonifractor</taxon>
    </lineage>
</organism>
<dbReference type="EMBL" id="CYZT01000172">
    <property type="protein sequence ID" value="CUO79491.1"/>
    <property type="molecule type" value="Genomic_DNA"/>
</dbReference>
<evidence type="ECO:0000313" key="1">
    <source>
        <dbReference type="EMBL" id="CUO79491.1"/>
    </source>
</evidence>
<gene>
    <name evidence="1" type="ORF">ERS852411_02175</name>
</gene>
<reference evidence="1 2" key="1">
    <citation type="submission" date="2015-09" db="EMBL/GenBank/DDBJ databases">
        <authorList>
            <consortium name="Pathogen Informatics"/>
        </authorList>
    </citation>
    <scope>NUCLEOTIDE SEQUENCE [LARGE SCALE GENOMIC DNA]</scope>
    <source>
        <strain evidence="1 2">2789STDY5608854</strain>
    </source>
</reference>